<evidence type="ECO:0008006" key="3">
    <source>
        <dbReference type="Google" id="ProtNLM"/>
    </source>
</evidence>
<gene>
    <name evidence="1" type="ORF">ACFSCX_05985</name>
</gene>
<accession>A0ABW4LLQ5</accession>
<proteinExistence type="predicted"/>
<dbReference type="Proteomes" id="UP001597214">
    <property type="component" value="Unassembled WGS sequence"/>
</dbReference>
<organism evidence="1 2">
    <name type="scientific">Bacillus salitolerans</name>
    <dbReference type="NCBI Taxonomy" id="1437434"/>
    <lineage>
        <taxon>Bacteria</taxon>
        <taxon>Bacillati</taxon>
        <taxon>Bacillota</taxon>
        <taxon>Bacilli</taxon>
        <taxon>Bacillales</taxon>
        <taxon>Bacillaceae</taxon>
        <taxon>Bacillus</taxon>
    </lineage>
</organism>
<keyword evidence="2" id="KW-1185">Reference proteome</keyword>
<sequence length="326" mass="37537">MVSISIRLKYDTLYVLLLIGICILSGCQNDIPIHDETPIKSINFQGFSSEEFNHMAEKYNEETTLAFQDNNLGNETVLNKDILNFISIGFTKQQIKDFTLQEYNLFSNKQGVLLGTKRELYKLQLIKNELMLVEGTEEEYNEQLNKKINPGLYYDCIESRLVCSNSQHFNNSGLLEISTSISRLNFSDTYAVISSFEWIEPPKEQFTDIFGLLVSDSMIIDYQSIFSRVNFIGEAPQYKNSQYKSTSNGYIHIVESKNKILKNAYSYAEIVPSNTQLKMFELSTGYIHLLESIPSIDLQYSEKQLLLNGDYKSNSYNTPFIRVFIK</sequence>
<evidence type="ECO:0000313" key="2">
    <source>
        <dbReference type="Proteomes" id="UP001597214"/>
    </source>
</evidence>
<name>A0ABW4LLQ5_9BACI</name>
<dbReference type="PROSITE" id="PS51257">
    <property type="entry name" value="PROKAR_LIPOPROTEIN"/>
    <property type="match status" value="1"/>
</dbReference>
<evidence type="ECO:0000313" key="1">
    <source>
        <dbReference type="EMBL" id="MFD1736110.1"/>
    </source>
</evidence>
<dbReference type="EMBL" id="JBHUEM010000005">
    <property type="protein sequence ID" value="MFD1736110.1"/>
    <property type="molecule type" value="Genomic_DNA"/>
</dbReference>
<dbReference type="RefSeq" id="WP_377927256.1">
    <property type="nucleotide sequence ID" value="NZ_JBHUEM010000005.1"/>
</dbReference>
<reference evidence="2" key="1">
    <citation type="journal article" date="2019" name="Int. J. Syst. Evol. Microbiol.">
        <title>The Global Catalogue of Microorganisms (GCM) 10K type strain sequencing project: providing services to taxonomists for standard genome sequencing and annotation.</title>
        <authorList>
            <consortium name="The Broad Institute Genomics Platform"/>
            <consortium name="The Broad Institute Genome Sequencing Center for Infectious Disease"/>
            <person name="Wu L."/>
            <person name="Ma J."/>
        </authorList>
    </citation>
    <scope>NUCLEOTIDE SEQUENCE [LARGE SCALE GENOMIC DNA]</scope>
    <source>
        <strain evidence="2">CCUG 49339</strain>
    </source>
</reference>
<comment type="caution">
    <text evidence="1">The sequence shown here is derived from an EMBL/GenBank/DDBJ whole genome shotgun (WGS) entry which is preliminary data.</text>
</comment>
<protein>
    <recommendedName>
        <fullName evidence="3">Lipoprotein</fullName>
    </recommendedName>
</protein>